<dbReference type="Pfam" id="PF00610">
    <property type="entry name" value="DEP"/>
    <property type="match status" value="1"/>
</dbReference>
<dbReference type="OrthoDB" id="2272012at2759"/>
<sequence length="916" mass="101075">MYSGPPYNGGGYGHSSHPPQPDNSADRNTNNLNQTPQPSAYPAPPPLGQQYHQHPVPQHTYYNLQQHQQPPIPNHQLPNNYLQRFPAPSQQMPQPLQQQQQQQYYQQRTDYQRFDLPQPPQQQQSPNYQHRRDLPQPPAPQSPQLYFPSPTPQQQSRGYRQLPSPVLASPEAAPPLLAGYGQVDPQAARILRPQLSNQNLSGLPSPVPPRRGETAAISAVPSRSDSQLHAETVQSRRPISRQTSSSSIGSHSGGRRTAPSSSPLSPRASLSPTSAPVSPRASQILSTKSGSPRPRSSEVRPPATSTHSRAFSPALLSQVAEAFRARITLGTHTKDYVEYTDCFSGREAVDLLAEIIRSPTDRSLAVQIGCALHAQELFHDVTYLHRLRDSQNELYKFPQTYLAFPTPGEPTPDEDSAAGDGGDDWVRPVGVFTLLTACYSSSCTPENLCYSSSCPRRMEQQARLIKVGHSTLEATSSVYLKEKDISSGENWTNSVPPEISASLSKDERKRQEVLFEVVKSEGIFAEDLEVLASVYRDGIKESAVTPSGGLERFVADVFSNFEEIKKISSKLLARLKERQRKSPIIEKIGDVFVGIVDEFEKPYPEYAGRQPAAKQRVDQEKQGNPAFAQLMSSLQSRPETRKLPLENFLGTPTLRLGRYPLLLEEALKHTPESHPDRVLIPRAVAILKAILQRVNAASGKATDLITRTKLSQQILFGSDGDNNLNLLDESRTCVRQGALTYKGTEAYVFLFDNMLLITKSKHNQYKPLRKPIPLQTLSISSERPPGSLDVGYSFHLTTHVPPSATFTLAAPEESGRTSWMEALSAAIMKRTSAYRRFDLLATVSSGVPRSTELRITCSTVHDGRLILGTESGVVIGPVGSADREAAAWSGFRNVLSLEKVSQIDVLAEFNLVVVLA</sequence>
<proteinExistence type="predicted"/>
<evidence type="ECO:0000313" key="5">
    <source>
        <dbReference type="Proteomes" id="UP000269721"/>
    </source>
</evidence>
<feature type="compositionally biased region" description="Low complexity" evidence="1">
    <location>
        <begin position="63"/>
        <end position="80"/>
    </location>
</feature>
<evidence type="ECO:0000259" key="2">
    <source>
        <dbReference type="PROSITE" id="PS50003"/>
    </source>
</evidence>
<feature type="compositionally biased region" description="Low complexity" evidence="1">
    <location>
        <begin position="90"/>
        <end position="107"/>
    </location>
</feature>
<dbReference type="InterPro" id="IPR036388">
    <property type="entry name" value="WH-like_DNA-bd_sf"/>
</dbReference>
<feature type="region of interest" description="Disordered" evidence="1">
    <location>
        <begin position="193"/>
        <end position="311"/>
    </location>
</feature>
<dbReference type="Pfam" id="PF00169">
    <property type="entry name" value="PH"/>
    <property type="match status" value="1"/>
</dbReference>
<dbReference type="Pfam" id="PF00621">
    <property type="entry name" value="RhoGEF"/>
    <property type="match status" value="1"/>
</dbReference>
<dbReference type="AlphaFoldDB" id="A0A4P9W7L7"/>
<dbReference type="SUPFAM" id="SSF50729">
    <property type="entry name" value="PH domain-like"/>
    <property type="match status" value="1"/>
</dbReference>
<dbReference type="SMART" id="SM00049">
    <property type="entry name" value="DEP"/>
    <property type="match status" value="1"/>
</dbReference>
<feature type="non-terminal residue" evidence="4">
    <location>
        <position position="916"/>
    </location>
</feature>
<feature type="domain" description="DH" evidence="3">
    <location>
        <begin position="509"/>
        <end position="697"/>
    </location>
</feature>
<dbReference type="PROSITE" id="PS50010">
    <property type="entry name" value="DH_2"/>
    <property type="match status" value="1"/>
</dbReference>
<dbReference type="PANTHER" id="PTHR46572:SF2">
    <property type="entry name" value="RHO1 GDP-GTP EXCHANGE PROTEIN 1-RELATED"/>
    <property type="match status" value="1"/>
</dbReference>
<name>A0A4P9W7L7_9FUNG</name>
<feature type="compositionally biased region" description="Polar residues" evidence="1">
    <location>
        <begin position="221"/>
        <end position="233"/>
    </location>
</feature>
<dbReference type="InterPro" id="IPR052233">
    <property type="entry name" value="Rho-type_GEFs"/>
</dbReference>
<dbReference type="InterPro" id="IPR000219">
    <property type="entry name" value="DH_dom"/>
</dbReference>
<dbReference type="Gene3D" id="1.20.900.10">
    <property type="entry name" value="Dbl homology (DH) domain"/>
    <property type="match status" value="1"/>
</dbReference>
<dbReference type="Gene3D" id="1.10.10.10">
    <property type="entry name" value="Winged helix-like DNA-binding domain superfamily/Winged helix DNA-binding domain"/>
    <property type="match status" value="1"/>
</dbReference>
<feature type="region of interest" description="Disordered" evidence="1">
    <location>
        <begin position="1"/>
        <end position="170"/>
    </location>
</feature>
<dbReference type="PANTHER" id="PTHR46572">
    <property type="entry name" value="RHO1 GDP-GTP EXCHANGE PROTEIN 1-RELATED"/>
    <property type="match status" value="1"/>
</dbReference>
<dbReference type="SUPFAM" id="SSF48065">
    <property type="entry name" value="DBL homology domain (DH-domain)"/>
    <property type="match status" value="1"/>
</dbReference>
<evidence type="ECO:0008006" key="6">
    <source>
        <dbReference type="Google" id="ProtNLM"/>
    </source>
</evidence>
<evidence type="ECO:0000313" key="4">
    <source>
        <dbReference type="EMBL" id="RKO88082.1"/>
    </source>
</evidence>
<gene>
    <name evidence="4" type="ORF">BDK51DRAFT_27601</name>
</gene>
<evidence type="ECO:0000256" key="1">
    <source>
        <dbReference type="SAM" id="MobiDB-lite"/>
    </source>
</evidence>
<dbReference type="EMBL" id="KZ996953">
    <property type="protein sequence ID" value="RKO88082.1"/>
    <property type="molecule type" value="Genomic_DNA"/>
</dbReference>
<dbReference type="GO" id="GO:0035556">
    <property type="term" value="P:intracellular signal transduction"/>
    <property type="evidence" value="ECO:0007669"/>
    <property type="project" value="InterPro"/>
</dbReference>
<dbReference type="InterPro" id="IPR036390">
    <property type="entry name" value="WH_DNA-bd_sf"/>
</dbReference>
<reference evidence="5" key="1">
    <citation type="journal article" date="2018" name="Nat. Microbiol.">
        <title>Leveraging single-cell genomics to expand the fungal tree of life.</title>
        <authorList>
            <person name="Ahrendt S.R."/>
            <person name="Quandt C.A."/>
            <person name="Ciobanu D."/>
            <person name="Clum A."/>
            <person name="Salamov A."/>
            <person name="Andreopoulos B."/>
            <person name="Cheng J.F."/>
            <person name="Woyke T."/>
            <person name="Pelin A."/>
            <person name="Henrissat B."/>
            <person name="Reynolds N.K."/>
            <person name="Benny G.L."/>
            <person name="Smith M.E."/>
            <person name="James T.Y."/>
            <person name="Grigoriev I.V."/>
        </authorList>
    </citation>
    <scope>NUCLEOTIDE SEQUENCE [LARGE SCALE GENOMIC DNA]</scope>
</reference>
<dbReference type="SUPFAM" id="SSF46785">
    <property type="entry name" value="Winged helix' DNA-binding domain"/>
    <property type="match status" value="1"/>
</dbReference>
<dbReference type="InterPro" id="IPR011993">
    <property type="entry name" value="PH-like_dom_sf"/>
</dbReference>
<feature type="compositionally biased region" description="Polar residues" evidence="1">
    <location>
        <begin position="22"/>
        <end position="35"/>
    </location>
</feature>
<dbReference type="GO" id="GO:0005085">
    <property type="term" value="F:guanyl-nucleotide exchange factor activity"/>
    <property type="evidence" value="ECO:0007669"/>
    <property type="project" value="InterPro"/>
</dbReference>
<dbReference type="SMART" id="SM00233">
    <property type="entry name" value="PH"/>
    <property type="match status" value="1"/>
</dbReference>
<dbReference type="InterPro" id="IPR000591">
    <property type="entry name" value="DEP_dom"/>
</dbReference>
<evidence type="ECO:0000259" key="3">
    <source>
        <dbReference type="PROSITE" id="PS50010"/>
    </source>
</evidence>
<accession>A0A4P9W7L7</accession>
<protein>
    <recommendedName>
        <fullName evidence="6">DH domain-containing protein</fullName>
    </recommendedName>
</protein>
<feature type="compositionally biased region" description="Low complexity" evidence="1">
    <location>
        <begin position="289"/>
        <end position="302"/>
    </location>
</feature>
<keyword evidence="5" id="KW-1185">Reference proteome</keyword>
<organism evidence="4 5">
    <name type="scientific">Blyttiomyces helicus</name>
    <dbReference type="NCBI Taxonomy" id="388810"/>
    <lineage>
        <taxon>Eukaryota</taxon>
        <taxon>Fungi</taxon>
        <taxon>Fungi incertae sedis</taxon>
        <taxon>Chytridiomycota</taxon>
        <taxon>Chytridiomycota incertae sedis</taxon>
        <taxon>Chytridiomycetes</taxon>
        <taxon>Chytridiomycetes incertae sedis</taxon>
        <taxon>Blyttiomyces</taxon>
    </lineage>
</organism>
<dbReference type="InterPro" id="IPR001849">
    <property type="entry name" value="PH_domain"/>
</dbReference>
<feature type="compositionally biased region" description="Low complexity" evidence="1">
    <location>
        <begin position="235"/>
        <end position="276"/>
    </location>
</feature>
<dbReference type="PROSITE" id="PS50003">
    <property type="entry name" value="PH_DOMAIN"/>
    <property type="match status" value="1"/>
</dbReference>
<dbReference type="SMART" id="SM00325">
    <property type="entry name" value="RhoGEF"/>
    <property type="match status" value="1"/>
</dbReference>
<dbReference type="Proteomes" id="UP000269721">
    <property type="component" value="Unassembled WGS sequence"/>
</dbReference>
<dbReference type="CDD" id="cd00160">
    <property type="entry name" value="RhoGEF"/>
    <property type="match status" value="1"/>
</dbReference>
<dbReference type="InterPro" id="IPR035899">
    <property type="entry name" value="DBL_dom_sf"/>
</dbReference>
<feature type="domain" description="PH" evidence="2">
    <location>
        <begin position="732"/>
        <end position="828"/>
    </location>
</feature>
<dbReference type="Gene3D" id="2.30.29.30">
    <property type="entry name" value="Pleckstrin-homology domain (PH domain)/Phosphotyrosine-binding domain (PTB)"/>
    <property type="match status" value="1"/>
</dbReference>